<name>A0ABX8HRC5_9PSED</name>
<dbReference type="Proteomes" id="UP000683401">
    <property type="component" value="Chromosome"/>
</dbReference>
<evidence type="ECO:0008006" key="5">
    <source>
        <dbReference type="Google" id="ProtNLM"/>
    </source>
</evidence>
<keyword evidence="4" id="KW-1185">Reference proteome</keyword>
<feature type="region of interest" description="Disordered" evidence="2">
    <location>
        <begin position="1"/>
        <end position="20"/>
    </location>
</feature>
<protein>
    <recommendedName>
        <fullName evidence="5">FlxA-like protein</fullName>
    </recommendedName>
</protein>
<evidence type="ECO:0000313" key="4">
    <source>
        <dbReference type="Proteomes" id="UP000683401"/>
    </source>
</evidence>
<accession>A0ABX8HRC5</accession>
<dbReference type="RefSeq" id="WP_216704339.1">
    <property type="nucleotide sequence ID" value="NZ_CP076668.1"/>
</dbReference>
<feature type="compositionally biased region" description="Polar residues" evidence="2">
    <location>
        <begin position="1"/>
        <end position="12"/>
    </location>
</feature>
<dbReference type="EMBL" id="CP076668">
    <property type="protein sequence ID" value="QWU82957.1"/>
    <property type="molecule type" value="Genomic_DNA"/>
</dbReference>
<organism evidence="3 4">
    <name type="scientific">Pseudomonas lijiangensis</name>
    <dbReference type="NCBI Taxonomy" id="2995658"/>
    <lineage>
        <taxon>Bacteria</taxon>
        <taxon>Pseudomonadati</taxon>
        <taxon>Pseudomonadota</taxon>
        <taxon>Gammaproteobacteria</taxon>
        <taxon>Pseudomonadales</taxon>
        <taxon>Pseudomonadaceae</taxon>
        <taxon>Pseudomonas</taxon>
    </lineage>
</organism>
<evidence type="ECO:0000256" key="2">
    <source>
        <dbReference type="SAM" id="MobiDB-lite"/>
    </source>
</evidence>
<proteinExistence type="predicted"/>
<sequence length="156" mass="17165">MKISSSDLTSPVQMPVMSTPPDVVTDVAASSSKAPAKIEVTISMEGQARLKTEKSDADKYADIDQAPLPDSIKEVLKNIRKLQEKIEQKLKELSELVGDKTLSEEELKRRRDALTTELRSMQSAMSQATNALNNAMSSRNMDLKSRDLAKGLIGMK</sequence>
<evidence type="ECO:0000256" key="1">
    <source>
        <dbReference type="SAM" id="Coils"/>
    </source>
</evidence>
<gene>
    <name evidence="3" type="ORF">KQP88_23725</name>
</gene>
<reference evidence="4" key="1">
    <citation type="submission" date="2021-06" db="EMBL/GenBank/DDBJ databases">
        <title>Identification of Pseudomonas cichorii causing bacterial leaf black spot of flue-cured tobacco, a new disease in China.</title>
        <authorList>
            <person name="Lu C.-H."/>
        </authorList>
    </citation>
    <scope>NUCLEOTIDE SEQUENCE [LARGE SCALE GENOMIC DNA]</scope>
    <source>
        <strain evidence="4">LJ2</strain>
    </source>
</reference>
<keyword evidence="1" id="KW-0175">Coiled coil</keyword>
<feature type="coiled-coil region" evidence="1">
    <location>
        <begin position="72"/>
        <end position="131"/>
    </location>
</feature>
<evidence type="ECO:0000313" key="3">
    <source>
        <dbReference type="EMBL" id="QWU82957.1"/>
    </source>
</evidence>